<proteinExistence type="predicted"/>
<organism evidence="1 2">
    <name type="scientific">Persea americana</name>
    <name type="common">Avocado</name>
    <dbReference type="NCBI Taxonomy" id="3435"/>
    <lineage>
        <taxon>Eukaryota</taxon>
        <taxon>Viridiplantae</taxon>
        <taxon>Streptophyta</taxon>
        <taxon>Embryophyta</taxon>
        <taxon>Tracheophyta</taxon>
        <taxon>Spermatophyta</taxon>
        <taxon>Magnoliopsida</taxon>
        <taxon>Magnoliidae</taxon>
        <taxon>Laurales</taxon>
        <taxon>Lauraceae</taxon>
        <taxon>Persea</taxon>
    </lineage>
</organism>
<sequence>MEMWNGSRQALAAPGAPRKRKERDGVDASSLKASASAARAEPAPNWLLAGYLAHEFLTRGTLFGEKWDPARSEAVPPPSELKVKRRKVPNASPADESLAPNKPKAYADVAYLLKDGKLDPQEKGDGEMEKKLPKNSIVENSDGFVVELGQMMMFNQTWAI</sequence>
<accession>A0ACC2K596</accession>
<comment type="caution">
    <text evidence="1">The sequence shown here is derived from an EMBL/GenBank/DDBJ whole genome shotgun (WGS) entry which is preliminary data.</text>
</comment>
<protein>
    <submittedName>
        <fullName evidence="1">Uncharacterized protein</fullName>
    </submittedName>
</protein>
<gene>
    <name evidence="1" type="ORF">MRB53_035545</name>
</gene>
<name>A0ACC2K596_PERAE</name>
<evidence type="ECO:0000313" key="1">
    <source>
        <dbReference type="EMBL" id="KAJ8616173.1"/>
    </source>
</evidence>
<reference evidence="1 2" key="1">
    <citation type="journal article" date="2022" name="Hortic Res">
        <title>A haplotype resolved chromosomal level avocado genome allows analysis of novel avocado genes.</title>
        <authorList>
            <person name="Nath O."/>
            <person name="Fletcher S.J."/>
            <person name="Hayward A."/>
            <person name="Shaw L.M."/>
            <person name="Masouleh A.K."/>
            <person name="Furtado A."/>
            <person name="Henry R.J."/>
            <person name="Mitter N."/>
        </authorList>
    </citation>
    <scope>NUCLEOTIDE SEQUENCE [LARGE SCALE GENOMIC DNA]</scope>
    <source>
        <strain evidence="2">cv. Hass</strain>
    </source>
</reference>
<dbReference type="Proteomes" id="UP001234297">
    <property type="component" value="Chromosome 12"/>
</dbReference>
<evidence type="ECO:0000313" key="2">
    <source>
        <dbReference type="Proteomes" id="UP001234297"/>
    </source>
</evidence>
<dbReference type="EMBL" id="CM056820">
    <property type="protein sequence ID" value="KAJ8616173.1"/>
    <property type="molecule type" value="Genomic_DNA"/>
</dbReference>
<keyword evidence="2" id="KW-1185">Reference proteome</keyword>